<gene>
    <name evidence="1" type="ORF">BC938DRAFT_473777</name>
</gene>
<dbReference type="AlphaFoldDB" id="A0A433Q3E9"/>
<reference evidence="1 2" key="1">
    <citation type="journal article" date="2018" name="New Phytol.">
        <title>Phylogenomics of Endogonaceae and evolution of mycorrhizas within Mucoromycota.</title>
        <authorList>
            <person name="Chang Y."/>
            <person name="Desiro A."/>
            <person name="Na H."/>
            <person name="Sandor L."/>
            <person name="Lipzen A."/>
            <person name="Clum A."/>
            <person name="Barry K."/>
            <person name="Grigoriev I.V."/>
            <person name="Martin F.M."/>
            <person name="Stajich J.E."/>
            <person name="Smith M.E."/>
            <person name="Bonito G."/>
            <person name="Spatafora J.W."/>
        </authorList>
    </citation>
    <scope>NUCLEOTIDE SEQUENCE [LARGE SCALE GENOMIC DNA]</scope>
    <source>
        <strain evidence="1 2">AD002</strain>
    </source>
</reference>
<comment type="caution">
    <text evidence="1">The sequence shown here is derived from an EMBL/GenBank/DDBJ whole genome shotgun (WGS) entry which is preliminary data.</text>
</comment>
<dbReference type="EMBL" id="RBNJ01016388">
    <property type="protein sequence ID" value="RUS24320.1"/>
    <property type="molecule type" value="Genomic_DNA"/>
</dbReference>
<dbReference type="Proteomes" id="UP000274822">
    <property type="component" value="Unassembled WGS sequence"/>
</dbReference>
<sequence>MDSAPRKACQYEQSVQPTERVSVGCPYCHQNFTGEITRVRTNLFQHMQTCPHKEGKKCRLCMEVALCLLQQT</sequence>
<name>A0A433Q3E9_9FUNG</name>
<evidence type="ECO:0000313" key="1">
    <source>
        <dbReference type="EMBL" id="RUS24320.1"/>
    </source>
</evidence>
<evidence type="ECO:0000313" key="2">
    <source>
        <dbReference type="Proteomes" id="UP000274822"/>
    </source>
</evidence>
<proteinExistence type="predicted"/>
<protein>
    <submittedName>
        <fullName evidence="1">Uncharacterized protein</fullName>
    </submittedName>
</protein>
<accession>A0A433Q3E9</accession>
<organism evidence="1 2">
    <name type="scientific">Jimgerdemannia flammicorona</name>
    <dbReference type="NCBI Taxonomy" id="994334"/>
    <lineage>
        <taxon>Eukaryota</taxon>
        <taxon>Fungi</taxon>
        <taxon>Fungi incertae sedis</taxon>
        <taxon>Mucoromycota</taxon>
        <taxon>Mucoromycotina</taxon>
        <taxon>Endogonomycetes</taxon>
        <taxon>Endogonales</taxon>
        <taxon>Endogonaceae</taxon>
        <taxon>Jimgerdemannia</taxon>
    </lineage>
</organism>
<keyword evidence="2" id="KW-1185">Reference proteome</keyword>